<dbReference type="RefSeq" id="WP_181068230.1">
    <property type="nucleotide sequence ID" value="NZ_BMYB01000015.1"/>
</dbReference>
<evidence type="ECO:0000259" key="4">
    <source>
        <dbReference type="PROSITE" id="PS01124"/>
    </source>
</evidence>
<dbReference type="PANTHER" id="PTHR46796">
    <property type="entry name" value="HTH-TYPE TRANSCRIPTIONAL ACTIVATOR RHAS-RELATED"/>
    <property type="match status" value="1"/>
</dbReference>
<dbReference type="PROSITE" id="PS01124">
    <property type="entry name" value="HTH_ARAC_FAMILY_2"/>
    <property type="match status" value="1"/>
</dbReference>
<dbReference type="PRINTS" id="PR00032">
    <property type="entry name" value="HTHARAC"/>
</dbReference>
<evidence type="ECO:0000313" key="5">
    <source>
        <dbReference type="EMBL" id="PPL15943.1"/>
    </source>
</evidence>
<name>A0A2P5TL16_9GAMM</name>
<keyword evidence="3" id="KW-0804">Transcription</keyword>
<dbReference type="InterPro" id="IPR018060">
    <property type="entry name" value="HTH_AraC"/>
</dbReference>
<dbReference type="InterPro" id="IPR020449">
    <property type="entry name" value="Tscrpt_reg_AraC-type_HTH"/>
</dbReference>
<evidence type="ECO:0000256" key="3">
    <source>
        <dbReference type="ARBA" id="ARBA00023163"/>
    </source>
</evidence>
<dbReference type="GO" id="GO:0003700">
    <property type="term" value="F:DNA-binding transcription factor activity"/>
    <property type="evidence" value="ECO:0007669"/>
    <property type="project" value="InterPro"/>
</dbReference>
<dbReference type="Pfam" id="PF12833">
    <property type="entry name" value="HTH_18"/>
    <property type="match status" value="1"/>
</dbReference>
<feature type="domain" description="HTH araC/xylS-type" evidence="4">
    <location>
        <begin position="213"/>
        <end position="313"/>
    </location>
</feature>
<comment type="caution">
    <text evidence="5">The sequence shown here is derived from an EMBL/GenBank/DDBJ whole genome shotgun (WGS) entry which is preliminary data.</text>
</comment>
<reference evidence="6" key="1">
    <citation type="submission" date="2016-11" db="EMBL/GenBank/DDBJ databases">
        <authorList>
            <person name="Sisinthy S."/>
            <person name="Ara S."/>
            <person name="Gundlapally S.R."/>
        </authorList>
    </citation>
    <scope>NUCLEOTIDE SEQUENCE [LARGE SCALE GENOMIC DNA]</scope>
    <source>
        <strain evidence="6">V1-41</strain>
    </source>
</reference>
<dbReference type="InterPro" id="IPR050204">
    <property type="entry name" value="AraC_XylS_family_regulators"/>
</dbReference>
<dbReference type="InterPro" id="IPR018062">
    <property type="entry name" value="HTH_AraC-typ_CS"/>
</dbReference>
<dbReference type="SMART" id="SM00342">
    <property type="entry name" value="HTH_ARAC"/>
    <property type="match status" value="1"/>
</dbReference>
<dbReference type="InterPro" id="IPR009057">
    <property type="entry name" value="Homeodomain-like_sf"/>
</dbReference>
<keyword evidence="2" id="KW-0238">DNA-binding</keyword>
<dbReference type="GO" id="GO:0043565">
    <property type="term" value="F:sequence-specific DNA binding"/>
    <property type="evidence" value="ECO:0007669"/>
    <property type="project" value="InterPro"/>
</dbReference>
<evidence type="ECO:0000313" key="6">
    <source>
        <dbReference type="Proteomes" id="UP000242231"/>
    </source>
</evidence>
<keyword evidence="6" id="KW-1185">Reference proteome</keyword>
<dbReference type="PROSITE" id="PS00041">
    <property type="entry name" value="HTH_ARAC_FAMILY_1"/>
    <property type="match status" value="1"/>
</dbReference>
<protein>
    <recommendedName>
        <fullName evidence="4">HTH araC/xylS-type domain-containing protein</fullName>
    </recommendedName>
</protein>
<accession>A0A2P5TL16</accession>
<dbReference type="PANTHER" id="PTHR46796:SF6">
    <property type="entry name" value="ARAC SUBFAMILY"/>
    <property type="match status" value="1"/>
</dbReference>
<sequence length="315" mass="36951">MHLCHHTTLLPVPERQDYWREVIGSTYFDMDLRFTERQGFYGQLWNWDVAPFGISFLSSSPTQYQRLRQHINPHGDNHFLITIPERQEVHFSQERRSVRCRPGSFILERSDKPYEFEYQNDNSLWVLRVPDSLLRARLRLPERHLFSEFDRSQGLGAVFFDFFRSITHQVAYLDDRQTEPLLRQLIELFALAVEGDQRAIASEDSGLCQVHQQRVEQYIREHIRDSNLNPEQVAAACGISTRYLHKLFQGEEFSVSQWIREIRLQGAVADIRRSGTGRTLADIAYKWGFSDQAHFCRSFKSRFGITPKEARQPGG</sequence>
<proteinExistence type="predicted"/>
<evidence type="ECO:0000256" key="1">
    <source>
        <dbReference type="ARBA" id="ARBA00023015"/>
    </source>
</evidence>
<dbReference type="SUPFAM" id="SSF46689">
    <property type="entry name" value="Homeodomain-like"/>
    <property type="match status" value="1"/>
</dbReference>
<dbReference type="InterPro" id="IPR035418">
    <property type="entry name" value="AraC-bd_2"/>
</dbReference>
<dbReference type="EMBL" id="MPZM01000022">
    <property type="protein sequence ID" value="PPL15943.1"/>
    <property type="molecule type" value="Genomic_DNA"/>
</dbReference>
<dbReference type="Pfam" id="PF14525">
    <property type="entry name" value="AraC_binding_2"/>
    <property type="match status" value="1"/>
</dbReference>
<gene>
    <name evidence="5" type="ORF">UN63_10625</name>
</gene>
<evidence type="ECO:0000256" key="2">
    <source>
        <dbReference type="ARBA" id="ARBA00023125"/>
    </source>
</evidence>
<dbReference type="AlphaFoldDB" id="A0A2P5TL16"/>
<keyword evidence="1" id="KW-0805">Transcription regulation</keyword>
<dbReference type="Gene3D" id="1.10.10.60">
    <property type="entry name" value="Homeodomain-like"/>
    <property type="match status" value="1"/>
</dbReference>
<dbReference type="Proteomes" id="UP000242231">
    <property type="component" value="Unassembled WGS sequence"/>
</dbReference>
<organism evidence="5 6">
    <name type="scientific">Oceanisphaera arctica</name>
    <dbReference type="NCBI Taxonomy" id="641510"/>
    <lineage>
        <taxon>Bacteria</taxon>
        <taxon>Pseudomonadati</taxon>
        <taxon>Pseudomonadota</taxon>
        <taxon>Gammaproteobacteria</taxon>
        <taxon>Aeromonadales</taxon>
        <taxon>Aeromonadaceae</taxon>
        <taxon>Oceanisphaera</taxon>
    </lineage>
</organism>